<name>A0A484ATM0_DRONA</name>
<evidence type="ECO:0000313" key="3">
    <source>
        <dbReference type="Proteomes" id="UP000295192"/>
    </source>
</evidence>
<dbReference type="EMBL" id="LSRL02000734">
    <property type="protein sequence ID" value="TDG39959.1"/>
    <property type="molecule type" value="Genomic_DNA"/>
</dbReference>
<evidence type="ECO:0000313" key="2">
    <source>
        <dbReference type="EMBL" id="TDG39959.1"/>
    </source>
</evidence>
<evidence type="ECO:0000256" key="1">
    <source>
        <dbReference type="SAM" id="MobiDB-lite"/>
    </source>
</evidence>
<accession>A0A484ATM0</accession>
<feature type="compositionally biased region" description="Low complexity" evidence="1">
    <location>
        <begin position="36"/>
        <end position="48"/>
    </location>
</feature>
<organism evidence="2 3">
    <name type="scientific">Drosophila navojoa</name>
    <name type="common">Fruit fly</name>
    <dbReference type="NCBI Taxonomy" id="7232"/>
    <lineage>
        <taxon>Eukaryota</taxon>
        <taxon>Metazoa</taxon>
        <taxon>Ecdysozoa</taxon>
        <taxon>Arthropoda</taxon>
        <taxon>Hexapoda</taxon>
        <taxon>Insecta</taxon>
        <taxon>Pterygota</taxon>
        <taxon>Neoptera</taxon>
        <taxon>Endopterygota</taxon>
        <taxon>Diptera</taxon>
        <taxon>Brachycera</taxon>
        <taxon>Muscomorpha</taxon>
        <taxon>Ephydroidea</taxon>
        <taxon>Drosophilidae</taxon>
        <taxon>Drosophila</taxon>
    </lineage>
</organism>
<reference evidence="2 3" key="1">
    <citation type="journal article" date="2019" name="J. Hered.">
        <title>An Improved Genome Assembly for Drosophila navojoa, the Basal Species in the mojavensis Cluster.</title>
        <authorList>
            <person name="Vanderlinde T."/>
            <person name="Dupim E.G."/>
            <person name="Nazario-Yepiz N.O."/>
            <person name="Carvalho A.B."/>
        </authorList>
    </citation>
    <scope>NUCLEOTIDE SEQUENCE [LARGE SCALE GENOMIC DNA]</scope>
    <source>
        <strain evidence="2">Navoj_Jal97</strain>
        <tissue evidence="2">Whole organism</tissue>
    </source>
</reference>
<dbReference type="AlphaFoldDB" id="A0A484ATM0"/>
<gene>
    <name evidence="2" type="ORF">AWZ03_013617</name>
</gene>
<dbReference type="Proteomes" id="UP000295192">
    <property type="component" value="Unassembled WGS sequence"/>
</dbReference>
<sequence>MPNTAAGVAAAAGAANAHCHCPGERRFRYKLPQVGNYNNNSNSNNNDNRQLHLHPHSEQQWQITINSITNGARCSAALQRVSCAQDSQDTQAAGPRTGAWPSSCTCSIFP</sequence>
<feature type="region of interest" description="Disordered" evidence="1">
    <location>
        <begin position="34"/>
        <end position="57"/>
    </location>
</feature>
<protein>
    <submittedName>
        <fullName evidence="2">Uncharacterized protein</fullName>
    </submittedName>
</protein>
<proteinExistence type="predicted"/>
<comment type="caution">
    <text evidence="2">The sequence shown here is derived from an EMBL/GenBank/DDBJ whole genome shotgun (WGS) entry which is preliminary data.</text>
</comment>
<keyword evidence="3" id="KW-1185">Reference proteome</keyword>